<accession>A0A438IUF1</accession>
<comment type="caution">
    <text evidence="3">The sequence shown here is derived from an EMBL/GenBank/DDBJ whole genome shotgun (WGS) entry which is preliminary data.</text>
</comment>
<name>A0A438IUF1_VITVI</name>
<feature type="compositionally biased region" description="Polar residues" evidence="1">
    <location>
        <begin position="49"/>
        <end position="58"/>
    </location>
</feature>
<evidence type="ECO:0000313" key="4">
    <source>
        <dbReference type="Proteomes" id="UP000288805"/>
    </source>
</evidence>
<gene>
    <name evidence="3" type="primary">VvCHDp000805_1</name>
    <name evidence="3" type="ORF">CK203_024498</name>
</gene>
<dbReference type="EMBL" id="QGNW01000082">
    <property type="protein sequence ID" value="RVX00372.1"/>
    <property type="molecule type" value="Genomic_DNA"/>
</dbReference>
<evidence type="ECO:0000256" key="1">
    <source>
        <dbReference type="SAM" id="MobiDB-lite"/>
    </source>
</evidence>
<dbReference type="AlphaFoldDB" id="A0A438IUF1"/>
<keyword evidence="2" id="KW-1133">Transmembrane helix</keyword>
<protein>
    <submittedName>
        <fullName evidence="3">Pentatricopeptide repeat-containing protein</fullName>
    </submittedName>
</protein>
<proteinExistence type="predicted"/>
<keyword evidence="2" id="KW-0812">Transmembrane</keyword>
<sequence length="186" mass="21538">MEPHLLDPTSLRWSSSIPLTYTTCSLKVLKETKPTSNPPFLFVRAGKRSSGSSQNGLQRQPKKDLSRILRTEAAISGIERKANSRKYSTLWPKAVLEALDEAIRENRYESALKVCGFFSCDFCPSFWLLDLRCNFVVTYWLMRKRREKKDMKLHLSQGFGGFFLFLLSPFFWFLGMCNFAYGLYDC</sequence>
<reference evidence="3 4" key="1">
    <citation type="journal article" date="2018" name="PLoS Genet.">
        <title>Population sequencing reveals clonal diversity and ancestral inbreeding in the grapevine cultivar Chardonnay.</title>
        <authorList>
            <person name="Roach M.J."/>
            <person name="Johnson D.L."/>
            <person name="Bohlmann J."/>
            <person name="van Vuuren H.J."/>
            <person name="Jones S.J."/>
            <person name="Pretorius I.S."/>
            <person name="Schmidt S.A."/>
            <person name="Borneman A.R."/>
        </authorList>
    </citation>
    <scope>NUCLEOTIDE SEQUENCE [LARGE SCALE GENOMIC DNA]</scope>
    <source>
        <strain evidence="4">cv. Chardonnay</strain>
        <tissue evidence="3">Leaf</tissue>
    </source>
</reference>
<evidence type="ECO:0000313" key="3">
    <source>
        <dbReference type="EMBL" id="RVX00372.1"/>
    </source>
</evidence>
<feature type="transmembrane region" description="Helical" evidence="2">
    <location>
        <begin position="162"/>
        <end position="184"/>
    </location>
</feature>
<feature type="region of interest" description="Disordered" evidence="1">
    <location>
        <begin position="45"/>
        <end position="65"/>
    </location>
</feature>
<dbReference type="Proteomes" id="UP000288805">
    <property type="component" value="Unassembled WGS sequence"/>
</dbReference>
<evidence type="ECO:0000256" key="2">
    <source>
        <dbReference type="SAM" id="Phobius"/>
    </source>
</evidence>
<keyword evidence="2" id="KW-0472">Membrane</keyword>
<organism evidence="3 4">
    <name type="scientific">Vitis vinifera</name>
    <name type="common">Grape</name>
    <dbReference type="NCBI Taxonomy" id="29760"/>
    <lineage>
        <taxon>Eukaryota</taxon>
        <taxon>Viridiplantae</taxon>
        <taxon>Streptophyta</taxon>
        <taxon>Embryophyta</taxon>
        <taxon>Tracheophyta</taxon>
        <taxon>Spermatophyta</taxon>
        <taxon>Magnoliopsida</taxon>
        <taxon>eudicotyledons</taxon>
        <taxon>Gunneridae</taxon>
        <taxon>Pentapetalae</taxon>
        <taxon>rosids</taxon>
        <taxon>Vitales</taxon>
        <taxon>Vitaceae</taxon>
        <taxon>Viteae</taxon>
        <taxon>Vitis</taxon>
    </lineage>
</organism>